<name>A0ABV2S562_BRAJP</name>
<organism evidence="1 2">
    <name type="scientific">Bradyrhizobium japonicum</name>
    <dbReference type="NCBI Taxonomy" id="375"/>
    <lineage>
        <taxon>Bacteria</taxon>
        <taxon>Pseudomonadati</taxon>
        <taxon>Pseudomonadota</taxon>
        <taxon>Alphaproteobacteria</taxon>
        <taxon>Hyphomicrobiales</taxon>
        <taxon>Nitrobacteraceae</taxon>
        <taxon>Bradyrhizobium</taxon>
    </lineage>
</organism>
<sequence length="79" mass="9105">MVGFRSVDRDIAMFEAAAIILHWLISIPRPAWRRERQQEELAMAKSMQKSGLGLLNAIHEQQYAALLLWYSTRGEMKAC</sequence>
<dbReference type="EMBL" id="JBEPTQ010000002">
    <property type="protein sequence ID" value="MET4724313.1"/>
    <property type="molecule type" value="Genomic_DNA"/>
</dbReference>
<comment type="caution">
    <text evidence="1">The sequence shown here is derived from an EMBL/GenBank/DDBJ whole genome shotgun (WGS) entry which is preliminary data.</text>
</comment>
<evidence type="ECO:0008006" key="3">
    <source>
        <dbReference type="Google" id="ProtNLM"/>
    </source>
</evidence>
<evidence type="ECO:0000313" key="1">
    <source>
        <dbReference type="EMBL" id="MET4724313.1"/>
    </source>
</evidence>
<reference evidence="1 2" key="1">
    <citation type="submission" date="2024-06" db="EMBL/GenBank/DDBJ databases">
        <title>Genomic Encyclopedia of Type Strains, Phase V (KMG-V): Genome sequencing to study the core and pangenomes of soil and plant-associated prokaryotes.</title>
        <authorList>
            <person name="Whitman W."/>
        </authorList>
    </citation>
    <scope>NUCLEOTIDE SEQUENCE [LARGE SCALE GENOMIC DNA]</scope>
    <source>
        <strain evidence="1 2">USDA 160</strain>
    </source>
</reference>
<keyword evidence="2" id="KW-1185">Reference proteome</keyword>
<gene>
    <name evidence="1" type="ORF">ABIF63_008419</name>
</gene>
<protein>
    <recommendedName>
        <fullName evidence="3">Transposase</fullName>
    </recommendedName>
</protein>
<evidence type="ECO:0000313" key="2">
    <source>
        <dbReference type="Proteomes" id="UP001549291"/>
    </source>
</evidence>
<proteinExistence type="predicted"/>
<dbReference type="RefSeq" id="WP_038958229.1">
    <property type="nucleotide sequence ID" value="NZ_CP169752.1"/>
</dbReference>
<dbReference type="Proteomes" id="UP001549291">
    <property type="component" value="Unassembled WGS sequence"/>
</dbReference>
<accession>A0ABV2S562</accession>